<keyword evidence="2" id="KW-1185">Reference proteome</keyword>
<dbReference type="EMBL" id="QGGY01000004">
    <property type="protein sequence ID" value="PWJ76872.1"/>
    <property type="molecule type" value="Genomic_DNA"/>
</dbReference>
<protein>
    <submittedName>
        <fullName evidence="1">Protein-tyrosine phosphatase</fullName>
    </submittedName>
</protein>
<name>A0AB73T6G1_9FIRM</name>
<dbReference type="RefSeq" id="WP_109626003.1">
    <property type="nucleotide sequence ID" value="NZ_JANKBI010000023.1"/>
</dbReference>
<sequence>MITFNKIALSGAPNARDLGGYETTDGRRIKPKRLLRSGELSRTTEEDRRILTEEYNLKTVIDFRTDTERLDKPEIGIPGVEFIHLPIIDESTLGITREKPAEREMFGDLFGELAKKNQSPEEYMASVYQSICTTDFSLKQYGRFFEILLNQTDGAVLWHCSAGKDRVGLGTALLFLALDVPQEIIIEDYLFTGTCLQAEIDAAASLLAPRMPDVDTASLVQCLLGVRRSYIDTLFDTISRTEKPVSEFLRDTVNLDKQKILDLKKLYLENK</sequence>
<reference evidence="1 2" key="1">
    <citation type="submission" date="2018-05" db="EMBL/GenBank/DDBJ databases">
        <authorList>
            <person name="Goeker M."/>
            <person name="Huntemann M."/>
            <person name="Clum A."/>
            <person name="Pillay M."/>
            <person name="Palaniappan K."/>
            <person name="Varghese N."/>
            <person name="Mikhailova N."/>
            <person name="Stamatis D."/>
            <person name="Reddy T."/>
            <person name="Daum C."/>
            <person name="Shapiro N."/>
            <person name="Ivanova N."/>
            <person name="Kyrpides N."/>
            <person name="Woyke T."/>
        </authorList>
    </citation>
    <scope>NUCLEOTIDE SEQUENCE [LARGE SCALE GENOMIC DNA]</scope>
    <source>
        <strain evidence="1 2">DSM 26524</strain>
    </source>
</reference>
<dbReference type="Proteomes" id="UP000245412">
    <property type="component" value="Unassembled WGS sequence"/>
</dbReference>
<gene>
    <name evidence="1" type="ORF">C7383_104321</name>
</gene>
<dbReference type="GO" id="GO:0004721">
    <property type="term" value="F:phosphoprotein phosphatase activity"/>
    <property type="evidence" value="ECO:0007669"/>
    <property type="project" value="InterPro"/>
</dbReference>
<proteinExistence type="predicted"/>
<dbReference type="InterPro" id="IPR026893">
    <property type="entry name" value="Tyr/Ser_Pase_IphP-type"/>
</dbReference>
<dbReference type="Pfam" id="PF13350">
    <property type="entry name" value="Y_phosphatase3"/>
    <property type="match status" value="1"/>
</dbReference>
<dbReference type="InterPro" id="IPR029021">
    <property type="entry name" value="Prot-tyrosine_phosphatase-like"/>
</dbReference>
<organism evidence="1 2">
    <name type="scientific">Murimonas intestini</name>
    <dbReference type="NCBI Taxonomy" id="1337051"/>
    <lineage>
        <taxon>Bacteria</taxon>
        <taxon>Bacillati</taxon>
        <taxon>Bacillota</taxon>
        <taxon>Clostridia</taxon>
        <taxon>Lachnospirales</taxon>
        <taxon>Lachnospiraceae</taxon>
        <taxon>Murimonas</taxon>
    </lineage>
</organism>
<dbReference type="Gene3D" id="3.90.190.10">
    <property type="entry name" value="Protein tyrosine phosphatase superfamily"/>
    <property type="match status" value="1"/>
</dbReference>
<comment type="caution">
    <text evidence="1">The sequence shown here is derived from an EMBL/GenBank/DDBJ whole genome shotgun (WGS) entry which is preliminary data.</text>
</comment>
<evidence type="ECO:0000313" key="1">
    <source>
        <dbReference type="EMBL" id="PWJ76872.1"/>
    </source>
</evidence>
<evidence type="ECO:0000313" key="2">
    <source>
        <dbReference type="Proteomes" id="UP000245412"/>
    </source>
</evidence>
<accession>A0AB73T6G1</accession>
<dbReference type="AlphaFoldDB" id="A0AB73T6G1"/>
<dbReference type="SUPFAM" id="SSF52799">
    <property type="entry name" value="(Phosphotyrosine protein) phosphatases II"/>
    <property type="match status" value="1"/>
</dbReference>